<evidence type="ECO:0000256" key="2">
    <source>
        <dbReference type="ARBA" id="ARBA00022927"/>
    </source>
</evidence>
<dbReference type="PANTHER" id="PTHR30612:SF0">
    <property type="entry name" value="CHLOROPLAST PROTEIN-TRANSPORTING ATPASE"/>
    <property type="match status" value="1"/>
</dbReference>
<keyword evidence="1" id="KW-0472">Membrane</keyword>
<name>A0AB39M891_9ACTN</name>
<dbReference type="PRINTS" id="PR00906">
    <property type="entry name" value="SECA"/>
</dbReference>
<dbReference type="GO" id="GO:0005829">
    <property type="term" value="C:cytosol"/>
    <property type="evidence" value="ECO:0007669"/>
    <property type="project" value="TreeGrafter"/>
</dbReference>
<sequence length="538" mass="58890">MALDALKRRAGEGESPESLSHSLLDLVGQSAAGTAVPFDDDIRQMAVRLAGGTMIHGGRIAAEDRLRGARLLAGCLHALAGGGVHLITPDEHQAQEEGELAAAVYDPLGLTVGVLRTDMGRDERRAAHGADVTVGAYRRFGLDLLHDRQATEPADRSRRTAPAAVVKDPGHVLVAPITEPLTLVEDDASPSHELRKVSRLAAALHDGQDYAVDTDQKAARLTPKGRNLIHDAFGVTDPAGIETLLLEKRVEEALVARDRYSRGRDYDVVDTRVVPIPSGQLPTGVRLRGGLLQAIEVKEGVAVSDAQWVTAMVSVFEYFRRYSRVGGTSAAELMFTAELEELFGLTVWDLRGPEELSTQRQYAQQMSGYLDLNRRIARWSRLGEQQRAELNDLRDRSWEPHELRTLLHRSVDEAVRKELRRGGGDPQRLRRGLGELAAVLPPEQITGIGDPQRLSDTVLTSVRSVCDDHLAADPGTQRRGAQSAVDQAAVYQAQAEMYYRDLYWPDGLDAFEEALMGAHDGILAQFGRAVARHALRPN</sequence>
<dbReference type="EMBL" id="CP163431">
    <property type="protein sequence ID" value="XDQ02590.1"/>
    <property type="molecule type" value="Genomic_DNA"/>
</dbReference>
<dbReference type="GO" id="GO:0006886">
    <property type="term" value="P:intracellular protein transport"/>
    <property type="evidence" value="ECO:0007669"/>
    <property type="project" value="InterPro"/>
</dbReference>
<dbReference type="InterPro" id="IPR027417">
    <property type="entry name" value="P-loop_NTPase"/>
</dbReference>
<evidence type="ECO:0000259" key="4">
    <source>
        <dbReference type="PROSITE" id="PS51196"/>
    </source>
</evidence>
<dbReference type="InterPro" id="IPR014018">
    <property type="entry name" value="SecA_motor_DEAD"/>
</dbReference>
<dbReference type="InterPro" id="IPR011130">
    <property type="entry name" value="SecA_preprotein_X-link_dom"/>
</dbReference>
<reference evidence="5" key="1">
    <citation type="submission" date="2024-07" db="EMBL/GenBank/DDBJ databases">
        <authorList>
            <person name="Yu S.T."/>
        </authorList>
    </citation>
    <scope>NUCLEOTIDE SEQUENCE</scope>
    <source>
        <strain evidence="5">R08</strain>
    </source>
</reference>
<dbReference type="GO" id="GO:0031522">
    <property type="term" value="C:cell envelope Sec protein transport complex"/>
    <property type="evidence" value="ECO:0007669"/>
    <property type="project" value="TreeGrafter"/>
</dbReference>
<evidence type="ECO:0000313" key="5">
    <source>
        <dbReference type="EMBL" id="XDQ02590.1"/>
    </source>
</evidence>
<accession>A0AB39M891</accession>
<dbReference type="GO" id="GO:0005886">
    <property type="term" value="C:plasma membrane"/>
    <property type="evidence" value="ECO:0007669"/>
    <property type="project" value="TreeGrafter"/>
</dbReference>
<dbReference type="PANTHER" id="PTHR30612">
    <property type="entry name" value="SECA INNER MEMBRANE COMPONENT OF SEC PROTEIN SECRETION SYSTEM"/>
    <property type="match status" value="1"/>
</dbReference>
<organism evidence="5">
    <name type="scientific">Streptomyces sp. R08</name>
    <dbReference type="NCBI Taxonomy" id="3238624"/>
    <lineage>
        <taxon>Bacteria</taxon>
        <taxon>Bacillati</taxon>
        <taxon>Actinomycetota</taxon>
        <taxon>Actinomycetes</taxon>
        <taxon>Kitasatosporales</taxon>
        <taxon>Streptomycetaceae</taxon>
        <taxon>Streptomyces</taxon>
    </lineage>
</organism>
<dbReference type="Gene3D" id="3.40.50.300">
    <property type="entry name" value="P-loop containing nucleotide triphosphate hydrolases"/>
    <property type="match status" value="1"/>
</dbReference>
<dbReference type="InterPro" id="IPR011115">
    <property type="entry name" value="SecA_DEAD"/>
</dbReference>
<dbReference type="Pfam" id="PF01043">
    <property type="entry name" value="SecA_PP_bind"/>
    <property type="match status" value="1"/>
</dbReference>
<dbReference type="Pfam" id="PF07517">
    <property type="entry name" value="SecA_DEAD"/>
    <property type="match status" value="1"/>
</dbReference>
<dbReference type="InterPro" id="IPR000185">
    <property type="entry name" value="SecA"/>
</dbReference>
<dbReference type="RefSeq" id="WP_369188705.1">
    <property type="nucleotide sequence ID" value="NZ_CP163431.1"/>
</dbReference>
<dbReference type="SMART" id="SM00958">
    <property type="entry name" value="SecA_PP_bind"/>
    <property type="match status" value="1"/>
</dbReference>
<dbReference type="SUPFAM" id="SSF52540">
    <property type="entry name" value="P-loop containing nucleoside triphosphate hydrolases"/>
    <property type="match status" value="1"/>
</dbReference>
<dbReference type="AlphaFoldDB" id="A0AB39M891"/>
<keyword evidence="3" id="KW-0811">Translocation</keyword>
<dbReference type="SUPFAM" id="SSF81767">
    <property type="entry name" value="Pre-protein crosslinking domain of SecA"/>
    <property type="match status" value="1"/>
</dbReference>
<proteinExistence type="predicted"/>
<protein>
    <recommendedName>
        <fullName evidence="4">SecA family profile domain-containing protein</fullName>
    </recommendedName>
</protein>
<dbReference type="SMART" id="SM00957">
    <property type="entry name" value="SecA_DEAD"/>
    <property type="match status" value="1"/>
</dbReference>
<evidence type="ECO:0000256" key="3">
    <source>
        <dbReference type="ARBA" id="ARBA00023010"/>
    </source>
</evidence>
<dbReference type="Gene3D" id="3.90.1440.10">
    <property type="entry name" value="SecA, preprotein cross-linking domain"/>
    <property type="match status" value="1"/>
</dbReference>
<dbReference type="GO" id="GO:0005524">
    <property type="term" value="F:ATP binding"/>
    <property type="evidence" value="ECO:0007669"/>
    <property type="project" value="InterPro"/>
</dbReference>
<gene>
    <name evidence="5" type="ORF">AB5J58_21320</name>
</gene>
<dbReference type="GO" id="GO:0006605">
    <property type="term" value="P:protein targeting"/>
    <property type="evidence" value="ECO:0007669"/>
    <property type="project" value="InterPro"/>
</dbReference>
<dbReference type="GO" id="GO:0043952">
    <property type="term" value="P:protein transport by the Sec complex"/>
    <property type="evidence" value="ECO:0007669"/>
    <property type="project" value="TreeGrafter"/>
</dbReference>
<feature type="domain" description="SecA family profile" evidence="4">
    <location>
        <begin position="1"/>
        <end position="538"/>
    </location>
</feature>
<dbReference type="PROSITE" id="PS51196">
    <property type="entry name" value="SECA_MOTOR_DEAD"/>
    <property type="match status" value="1"/>
</dbReference>
<evidence type="ECO:0000256" key="1">
    <source>
        <dbReference type="ARBA" id="ARBA00022475"/>
    </source>
</evidence>
<dbReference type="GO" id="GO:0017038">
    <property type="term" value="P:protein import"/>
    <property type="evidence" value="ECO:0007669"/>
    <property type="project" value="InterPro"/>
</dbReference>
<keyword evidence="2" id="KW-0813">Transport</keyword>
<keyword evidence="1" id="KW-1003">Cell membrane</keyword>
<keyword evidence="2" id="KW-0653">Protein transport</keyword>
<dbReference type="InterPro" id="IPR036670">
    <property type="entry name" value="SecA_X-link_sf"/>
</dbReference>